<keyword evidence="4 8" id="KW-1133">Transmembrane helix</keyword>
<dbReference type="Gene3D" id="1.10.3470.10">
    <property type="entry name" value="ABC transporter involved in vitamin B12 uptake, BtuC"/>
    <property type="match status" value="1"/>
</dbReference>
<dbReference type="PANTHER" id="PTHR30477">
    <property type="entry name" value="ABC-TRANSPORTER METAL-BINDING PROTEIN"/>
    <property type="match status" value="1"/>
</dbReference>
<dbReference type="InterPro" id="IPR001626">
    <property type="entry name" value="ABC_TroCD"/>
</dbReference>
<feature type="transmembrane region" description="Helical" evidence="8">
    <location>
        <begin position="53"/>
        <end position="72"/>
    </location>
</feature>
<gene>
    <name evidence="9" type="ORF">GCM10009755_26300</name>
</gene>
<feature type="transmembrane region" description="Helical" evidence="8">
    <location>
        <begin position="78"/>
        <end position="95"/>
    </location>
</feature>
<sequence length="185" mass="19092">MPDLLLPFSVDFMQRALLGGSLVAVLVVAALCHHGFVAIAFDPRIALALGYRPGVFHVVLTGLVTIAVVAGYQAVGSLLVVGLLLAPAVAASRWTHRIPTTMALAAVLGILGVTGGLWASWYAGTAAGASIVCTVIGIAVLSAFSGWLVRGLVAAWATRTCPGRTRSSSVTTRTTPTPRATCSRR</sequence>
<organism evidence="9 10">
    <name type="scientific">Brevibacterium samyangense</name>
    <dbReference type="NCBI Taxonomy" id="366888"/>
    <lineage>
        <taxon>Bacteria</taxon>
        <taxon>Bacillati</taxon>
        <taxon>Actinomycetota</taxon>
        <taxon>Actinomycetes</taxon>
        <taxon>Micrococcales</taxon>
        <taxon>Brevibacteriaceae</taxon>
        <taxon>Brevibacterium</taxon>
    </lineage>
</organism>
<evidence type="ECO:0000256" key="6">
    <source>
        <dbReference type="RuleBase" id="RU003943"/>
    </source>
</evidence>
<feature type="transmembrane region" description="Helical" evidence="8">
    <location>
        <begin position="102"/>
        <end position="121"/>
    </location>
</feature>
<evidence type="ECO:0000256" key="4">
    <source>
        <dbReference type="ARBA" id="ARBA00022989"/>
    </source>
</evidence>
<comment type="caution">
    <text evidence="9">The sequence shown here is derived from an EMBL/GenBank/DDBJ whole genome shotgun (WGS) entry which is preliminary data.</text>
</comment>
<feature type="region of interest" description="Disordered" evidence="7">
    <location>
        <begin position="162"/>
        <end position="185"/>
    </location>
</feature>
<evidence type="ECO:0000256" key="3">
    <source>
        <dbReference type="ARBA" id="ARBA00022692"/>
    </source>
</evidence>
<keyword evidence="5 8" id="KW-0472">Membrane</keyword>
<feature type="transmembrane region" description="Helical" evidence="8">
    <location>
        <begin position="20"/>
        <end position="41"/>
    </location>
</feature>
<dbReference type="PANTHER" id="PTHR30477:SF13">
    <property type="entry name" value="IRON TRANSPORT SYSTEM MEMBRANE PROTEIN HI_0360-RELATED"/>
    <property type="match status" value="1"/>
</dbReference>
<dbReference type="InterPro" id="IPR037294">
    <property type="entry name" value="ABC_BtuC-like"/>
</dbReference>
<comment type="subcellular location">
    <subcellularLocation>
        <location evidence="6">Cell membrane</location>
        <topology evidence="6">Multi-pass membrane protein</topology>
    </subcellularLocation>
    <subcellularLocation>
        <location evidence="1">Membrane</location>
        <topology evidence="1">Multi-pass membrane protein</topology>
    </subcellularLocation>
</comment>
<reference evidence="10" key="1">
    <citation type="journal article" date="2019" name="Int. J. Syst. Evol. Microbiol.">
        <title>The Global Catalogue of Microorganisms (GCM) 10K type strain sequencing project: providing services to taxonomists for standard genome sequencing and annotation.</title>
        <authorList>
            <consortium name="The Broad Institute Genomics Platform"/>
            <consortium name="The Broad Institute Genome Sequencing Center for Infectious Disease"/>
            <person name="Wu L."/>
            <person name="Ma J."/>
        </authorList>
    </citation>
    <scope>NUCLEOTIDE SEQUENCE [LARGE SCALE GENOMIC DNA]</scope>
    <source>
        <strain evidence="10">JCM 14546</strain>
    </source>
</reference>
<keyword evidence="3 6" id="KW-0812">Transmembrane</keyword>
<comment type="similarity">
    <text evidence="2 6">Belongs to the ABC-3 integral membrane protein family.</text>
</comment>
<evidence type="ECO:0000256" key="7">
    <source>
        <dbReference type="SAM" id="MobiDB-lite"/>
    </source>
</evidence>
<evidence type="ECO:0000256" key="5">
    <source>
        <dbReference type="ARBA" id="ARBA00023136"/>
    </source>
</evidence>
<dbReference type="Proteomes" id="UP001500755">
    <property type="component" value="Unassembled WGS sequence"/>
</dbReference>
<feature type="transmembrane region" description="Helical" evidence="8">
    <location>
        <begin position="127"/>
        <end position="149"/>
    </location>
</feature>
<evidence type="ECO:0000256" key="1">
    <source>
        <dbReference type="ARBA" id="ARBA00004141"/>
    </source>
</evidence>
<dbReference type="SUPFAM" id="SSF81345">
    <property type="entry name" value="ABC transporter involved in vitamin B12 uptake, BtuC"/>
    <property type="match status" value="1"/>
</dbReference>
<evidence type="ECO:0000256" key="8">
    <source>
        <dbReference type="SAM" id="Phobius"/>
    </source>
</evidence>
<dbReference type="RefSeq" id="WP_344310398.1">
    <property type="nucleotide sequence ID" value="NZ_BAAANO010000029.1"/>
</dbReference>
<keyword evidence="6" id="KW-0813">Transport</keyword>
<protein>
    <submittedName>
        <fullName evidence="9">Uncharacterized protein</fullName>
    </submittedName>
</protein>
<evidence type="ECO:0000256" key="2">
    <source>
        <dbReference type="ARBA" id="ARBA00008034"/>
    </source>
</evidence>
<dbReference type="Pfam" id="PF00950">
    <property type="entry name" value="ABC-3"/>
    <property type="match status" value="1"/>
</dbReference>
<name>A0ABP5F1N4_9MICO</name>
<dbReference type="EMBL" id="BAAANO010000029">
    <property type="protein sequence ID" value="GAA2013373.1"/>
    <property type="molecule type" value="Genomic_DNA"/>
</dbReference>
<accession>A0ABP5F1N4</accession>
<evidence type="ECO:0000313" key="10">
    <source>
        <dbReference type="Proteomes" id="UP001500755"/>
    </source>
</evidence>
<proteinExistence type="inferred from homology"/>
<keyword evidence="10" id="KW-1185">Reference proteome</keyword>
<feature type="compositionally biased region" description="Low complexity" evidence="7">
    <location>
        <begin position="164"/>
        <end position="185"/>
    </location>
</feature>
<evidence type="ECO:0000313" key="9">
    <source>
        <dbReference type="EMBL" id="GAA2013373.1"/>
    </source>
</evidence>